<keyword evidence="2" id="KW-1185">Reference proteome</keyword>
<gene>
    <name evidence="1" type="ORF">MRB53_002341</name>
</gene>
<proteinExistence type="predicted"/>
<comment type="caution">
    <text evidence="1">The sequence shown here is derived from an EMBL/GenBank/DDBJ whole genome shotgun (WGS) entry which is preliminary data.</text>
</comment>
<evidence type="ECO:0000313" key="2">
    <source>
        <dbReference type="Proteomes" id="UP001234297"/>
    </source>
</evidence>
<dbReference type="EMBL" id="CM056809">
    <property type="protein sequence ID" value="KAJ8649318.1"/>
    <property type="molecule type" value="Genomic_DNA"/>
</dbReference>
<sequence length="129" mass="14239">MIENDEHFQALLSIGDKMYQLSSDEATQSSSDEDVVGAQMYLLKNIFAAHSDLDDEEFCKTNACSLLDMERDTDSASSSSAFNDIHDRSSSADESSHSNATYLNDEEAAAEILAPNLSCKFQEKDSFFS</sequence>
<name>A0ACC2MV44_PERAE</name>
<evidence type="ECO:0000313" key="1">
    <source>
        <dbReference type="EMBL" id="KAJ8649318.1"/>
    </source>
</evidence>
<organism evidence="1 2">
    <name type="scientific">Persea americana</name>
    <name type="common">Avocado</name>
    <dbReference type="NCBI Taxonomy" id="3435"/>
    <lineage>
        <taxon>Eukaryota</taxon>
        <taxon>Viridiplantae</taxon>
        <taxon>Streptophyta</taxon>
        <taxon>Embryophyta</taxon>
        <taxon>Tracheophyta</taxon>
        <taxon>Spermatophyta</taxon>
        <taxon>Magnoliopsida</taxon>
        <taxon>Magnoliidae</taxon>
        <taxon>Laurales</taxon>
        <taxon>Lauraceae</taxon>
        <taxon>Persea</taxon>
    </lineage>
</organism>
<reference evidence="1 2" key="1">
    <citation type="journal article" date="2022" name="Hortic Res">
        <title>A haplotype resolved chromosomal level avocado genome allows analysis of novel avocado genes.</title>
        <authorList>
            <person name="Nath O."/>
            <person name="Fletcher S.J."/>
            <person name="Hayward A."/>
            <person name="Shaw L.M."/>
            <person name="Masouleh A.K."/>
            <person name="Furtado A."/>
            <person name="Henry R.J."/>
            <person name="Mitter N."/>
        </authorList>
    </citation>
    <scope>NUCLEOTIDE SEQUENCE [LARGE SCALE GENOMIC DNA]</scope>
    <source>
        <strain evidence="2">cv. Hass</strain>
    </source>
</reference>
<protein>
    <submittedName>
        <fullName evidence="1">Uncharacterized protein</fullName>
    </submittedName>
</protein>
<accession>A0ACC2MV44</accession>
<dbReference type="Proteomes" id="UP001234297">
    <property type="component" value="Chromosome 1"/>
</dbReference>